<dbReference type="OMA" id="MQFHERV"/>
<keyword evidence="2" id="KW-1185">Reference proteome</keyword>
<dbReference type="EMBL" id="JH767563">
    <property type="protein sequence ID" value="EON63424.1"/>
    <property type="molecule type" value="Genomic_DNA"/>
</dbReference>
<dbReference type="RefSeq" id="XP_007778741.1">
    <property type="nucleotide sequence ID" value="XM_007780551.1"/>
</dbReference>
<dbReference type="Proteomes" id="UP000016924">
    <property type="component" value="Unassembled WGS sequence"/>
</dbReference>
<protein>
    <recommendedName>
        <fullName evidence="3">PXA domain-containing protein</fullName>
    </recommendedName>
</protein>
<dbReference type="OrthoDB" id="5582218at2759"/>
<proteinExistence type="predicted"/>
<dbReference type="GeneID" id="19899962"/>
<dbReference type="HOGENOM" id="CLU_128875_0_0_1"/>
<dbReference type="eggNOG" id="ENOG502RS41">
    <property type="taxonomic scope" value="Eukaryota"/>
</dbReference>
<accession>R7YNN1</accession>
<dbReference type="STRING" id="1168221.R7YNN1"/>
<evidence type="ECO:0000313" key="2">
    <source>
        <dbReference type="Proteomes" id="UP000016924"/>
    </source>
</evidence>
<name>R7YNN1_CONA1</name>
<dbReference type="AlphaFoldDB" id="R7YNN1"/>
<evidence type="ECO:0008006" key="3">
    <source>
        <dbReference type="Google" id="ProtNLM"/>
    </source>
</evidence>
<evidence type="ECO:0000313" key="1">
    <source>
        <dbReference type="EMBL" id="EON63424.1"/>
    </source>
</evidence>
<sequence length="134" mass="14825">MFDSPHRLLAHNIRSTALNPALLPPALRSLRSALFPHNAPAPPRAVPTQAQTRDIKRQCARALLAAMPQAVSSRFFGTGDEDVMLEEVEEMLDVFGDVYLNKHLVFGIVELVVVRLFPELAVKGVAELMEERLG</sequence>
<gene>
    <name evidence="1" type="ORF">W97_02651</name>
</gene>
<reference evidence="2" key="1">
    <citation type="submission" date="2012-06" db="EMBL/GenBank/DDBJ databases">
        <title>The genome sequence of Coniosporium apollinis CBS 100218.</title>
        <authorList>
            <consortium name="The Broad Institute Genome Sequencing Platform"/>
            <person name="Cuomo C."/>
            <person name="Gorbushina A."/>
            <person name="Noack S."/>
            <person name="Walker B."/>
            <person name="Young S.K."/>
            <person name="Zeng Q."/>
            <person name="Gargeya S."/>
            <person name="Fitzgerald M."/>
            <person name="Haas B."/>
            <person name="Abouelleil A."/>
            <person name="Alvarado L."/>
            <person name="Arachchi H.M."/>
            <person name="Berlin A.M."/>
            <person name="Chapman S.B."/>
            <person name="Goldberg J."/>
            <person name="Griggs A."/>
            <person name="Gujja S."/>
            <person name="Hansen M."/>
            <person name="Howarth C."/>
            <person name="Imamovic A."/>
            <person name="Larimer J."/>
            <person name="McCowan C."/>
            <person name="Montmayeur A."/>
            <person name="Murphy C."/>
            <person name="Neiman D."/>
            <person name="Pearson M."/>
            <person name="Priest M."/>
            <person name="Roberts A."/>
            <person name="Saif S."/>
            <person name="Shea T."/>
            <person name="Sisk P."/>
            <person name="Sykes S."/>
            <person name="Wortman J."/>
            <person name="Nusbaum C."/>
            <person name="Birren B."/>
        </authorList>
    </citation>
    <scope>NUCLEOTIDE SEQUENCE [LARGE SCALE GENOMIC DNA]</scope>
    <source>
        <strain evidence="2">CBS 100218</strain>
    </source>
</reference>
<organism evidence="1 2">
    <name type="scientific">Coniosporium apollinis (strain CBS 100218)</name>
    <name type="common">Rock-inhabiting black yeast</name>
    <dbReference type="NCBI Taxonomy" id="1168221"/>
    <lineage>
        <taxon>Eukaryota</taxon>
        <taxon>Fungi</taxon>
        <taxon>Dikarya</taxon>
        <taxon>Ascomycota</taxon>
        <taxon>Pezizomycotina</taxon>
        <taxon>Dothideomycetes</taxon>
        <taxon>Dothideomycetes incertae sedis</taxon>
        <taxon>Coniosporium</taxon>
    </lineage>
</organism>